<sequence>MGSKTNRVPASASTADMFMWLPKEELRVVVYLVTVMHSMQAGYMDKAQKYSDKALNEIGALTASADRPILHTFQLMILEHIVQCRLVIGDNAGAIQEIASLCQICQQRPKLLSGHRAQIHTVLGLYAMSMNCMEPAEAQLNAALRTSQERELWTFVNMNLAIVYLRTGRQSDFLGLLDRISPESLPSQSHSLRAASYYVQGLHGFFQRAFNDAKRYLRETLKMANAEELNRLTSCSLVLLGNIFLSLGNNRDSFNMVTPAMQLASKIPDVNIQLWASAVLKGKTSGTYSWFVSRW</sequence>
<keyword evidence="6" id="KW-0802">TPR repeat</keyword>
<gene>
    <name evidence="12" type="primary">mau2_1</name>
    <name evidence="12" type="ORF">FJT64_027882</name>
</gene>
<dbReference type="GO" id="GO:0007059">
    <property type="term" value="P:chromosome segregation"/>
    <property type="evidence" value="ECO:0007669"/>
    <property type="project" value="UniProtKB-KW"/>
</dbReference>
<proteinExistence type="inferred from homology"/>
<evidence type="ECO:0000256" key="2">
    <source>
        <dbReference type="ARBA" id="ARBA00008585"/>
    </source>
</evidence>
<keyword evidence="9" id="KW-0131">Cell cycle</keyword>
<dbReference type="Gene3D" id="1.25.40.10">
    <property type="entry name" value="Tetratricopeptide repeat domain"/>
    <property type="match status" value="1"/>
</dbReference>
<dbReference type="Proteomes" id="UP000440578">
    <property type="component" value="Unassembled WGS sequence"/>
</dbReference>
<protein>
    <recommendedName>
        <fullName evidence="3">MAU2 chromatid cohesion factor homolog</fullName>
    </recommendedName>
    <alternativeName>
        <fullName evidence="11">Cohesin loading complex subunit SCC4 homolog</fullName>
    </alternativeName>
</protein>
<dbReference type="InterPro" id="IPR011990">
    <property type="entry name" value="TPR-like_helical_dom_sf"/>
</dbReference>
<dbReference type="OrthoDB" id="5565328at2759"/>
<evidence type="ECO:0000313" key="13">
    <source>
        <dbReference type="Proteomes" id="UP000440578"/>
    </source>
</evidence>
<dbReference type="GO" id="GO:0051301">
    <property type="term" value="P:cell division"/>
    <property type="evidence" value="ECO:0007669"/>
    <property type="project" value="UniProtKB-KW"/>
</dbReference>
<evidence type="ECO:0000256" key="7">
    <source>
        <dbReference type="ARBA" id="ARBA00022829"/>
    </source>
</evidence>
<comment type="subcellular location">
    <subcellularLocation>
        <location evidence="1">Nucleus</location>
        <location evidence="1">Nucleoplasm</location>
    </subcellularLocation>
</comment>
<dbReference type="Pfam" id="PF10345">
    <property type="entry name" value="Cohesin_load"/>
    <property type="match status" value="1"/>
</dbReference>
<evidence type="ECO:0000256" key="5">
    <source>
        <dbReference type="ARBA" id="ARBA00022776"/>
    </source>
</evidence>
<keyword evidence="13" id="KW-1185">Reference proteome</keyword>
<dbReference type="AlphaFoldDB" id="A0A6A4VYV9"/>
<dbReference type="GO" id="GO:0005654">
    <property type="term" value="C:nucleoplasm"/>
    <property type="evidence" value="ECO:0007669"/>
    <property type="project" value="UniProtKB-SubCell"/>
</dbReference>
<comment type="function">
    <text evidence="10">Required for association of the cohesin complex with chromatin during interphase. Plays a role in sister chromatid cohesion and normal progression through prometaphase.</text>
</comment>
<evidence type="ECO:0000256" key="6">
    <source>
        <dbReference type="ARBA" id="ARBA00022803"/>
    </source>
</evidence>
<evidence type="ECO:0000256" key="10">
    <source>
        <dbReference type="ARBA" id="ARBA00025632"/>
    </source>
</evidence>
<comment type="caution">
    <text evidence="12">The sequence shown here is derived from an EMBL/GenBank/DDBJ whole genome shotgun (WGS) entry which is preliminary data.</text>
</comment>
<keyword evidence="7" id="KW-0159">Chromosome partition</keyword>
<reference evidence="12 13" key="1">
    <citation type="submission" date="2019-07" db="EMBL/GenBank/DDBJ databases">
        <title>Draft genome assembly of a fouling barnacle, Amphibalanus amphitrite (Darwin, 1854): The first reference genome for Thecostraca.</title>
        <authorList>
            <person name="Kim W."/>
        </authorList>
    </citation>
    <scope>NUCLEOTIDE SEQUENCE [LARGE SCALE GENOMIC DNA]</scope>
    <source>
        <strain evidence="12">SNU_AA5</strain>
        <tissue evidence="12">Soma without cirri and trophi</tissue>
    </source>
</reference>
<evidence type="ECO:0000256" key="3">
    <source>
        <dbReference type="ARBA" id="ARBA00017198"/>
    </source>
</evidence>
<name>A0A6A4VYV9_AMPAM</name>
<accession>A0A6A4VYV9</accession>
<evidence type="ECO:0000256" key="9">
    <source>
        <dbReference type="ARBA" id="ARBA00023306"/>
    </source>
</evidence>
<keyword evidence="8" id="KW-0539">Nucleus</keyword>
<dbReference type="InterPro" id="IPR019440">
    <property type="entry name" value="MAU2"/>
</dbReference>
<dbReference type="SUPFAM" id="SSF48452">
    <property type="entry name" value="TPR-like"/>
    <property type="match status" value="1"/>
</dbReference>
<evidence type="ECO:0000313" key="12">
    <source>
        <dbReference type="EMBL" id="KAF0299355.1"/>
    </source>
</evidence>
<evidence type="ECO:0000256" key="8">
    <source>
        <dbReference type="ARBA" id="ARBA00023242"/>
    </source>
</evidence>
<evidence type="ECO:0000256" key="4">
    <source>
        <dbReference type="ARBA" id="ARBA00022618"/>
    </source>
</evidence>
<dbReference type="EMBL" id="VIIS01001371">
    <property type="protein sequence ID" value="KAF0299355.1"/>
    <property type="molecule type" value="Genomic_DNA"/>
</dbReference>
<keyword evidence="5" id="KW-0498">Mitosis</keyword>
<dbReference type="GO" id="GO:0007064">
    <property type="term" value="P:mitotic sister chromatid cohesion"/>
    <property type="evidence" value="ECO:0007669"/>
    <property type="project" value="InterPro"/>
</dbReference>
<evidence type="ECO:0000256" key="1">
    <source>
        <dbReference type="ARBA" id="ARBA00004642"/>
    </source>
</evidence>
<evidence type="ECO:0000256" key="11">
    <source>
        <dbReference type="ARBA" id="ARBA00030523"/>
    </source>
</evidence>
<keyword evidence="4" id="KW-0132">Cell division</keyword>
<organism evidence="12 13">
    <name type="scientific">Amphibalanus amphitrite</name>
    <name type="common">Striped barnacle</name>
    <name type="synonym">Balanus amphitrite</name>
    <dbReference type="NCBI Taxonomy" id="1232801"/>
    <lineage>
        <taxon>Eukaryota</taxon>
        <taxon>Metazoa</taxon>
        <taxon>Ecdysozoa</taxon>
        <taxon>Arthropoda</taxon>
        <taxon>Crustacea</taxon>
        <taxon>Multicrustacea</taxon>
        <taxon>Cirripedia</taxon>
        <taxon>Thoracica</taxon>
        <taxon>Thoracicalcarea</taxon>
        <taxon>Balanomorpha</taxon>
        <taxon>Balanoidea</taxon>
        <taxon>Balanidae</taxon>
        <taxon>Amphibalaninae</taxon>
        <taxon>Amphibalanus</taxon>
    </lineage>
</organism>
<dbReference type="PANTHER" id="PTHR21394">
    <property type="entry name" value="MAU2 CHROMATID COHESION FACTOR HOMOLOG"/>
    <property type="match status" value="1"/>
</dbReference>
<comment type="similarity">
    <text evidence="2">Belongs to the SCC4/mau-2 family.</text>
</comment>